<feature type="transmembrane region" description="Helical" evidence="6">
    <location>
        <begin position="9"/>
        <end position="29"/>
    </location>
</feature>
<dbReference type="Proteomes" id="UP001265550">
    <property type="component" value="Unassembled WGS sequence"/>
</dbReference>
<evidence type="ECO:0000259" key="7">
    <source>
        <dbReference type="Pfam" id="PF00892"/>
    </source>
</evidence>
<evidence type="ECO:0000256" key="6">
    <source>
        <dbReference type="SAM" id="Phobius"/>
    </source>
</evidence>
<gene>
    <name evidence="8" type="ORF">J2X09_001853</name>
</gene>
<keyword evidence="9" id="KW-1185">Reference proteome</keyword>
<feature type="transmembrane region" description="Helical" evidence="6">
    <location>
        <begin position="219"/>
        <end position="241"/>
    </location>
</feature>
<evidence type="ECO:0000256" key="2">
    <source>
        <dbReference type="ARBA" id="ARBA00007362"/>
    </source>
</evidence>
<name>A0ABU1V9T6_9BURK</name>
<feature type="domain" description="EamA" evidence="7">
    <location>
        <begin position="18"/>
        <end position="143"/>
    </location>
</feature>
<feature type="transmembrane region" description="Helical" evidence="6">
    <location>
        <begin position="159"/>
        <end position="177"/>
    </location>
</feature>
<comment type="similarity">
    <text evidence="2">Belongs to the EamA transporter family.</text>
</comment>
<feature type="transmembrane region" description="Helical" evidence="6">
    <location>
        <begin position="189"/>
        <end position="207"/>
    </location>
</feature>
<evidence type="ECO:0000313" key="8">
    <source>
        <dbReference type="EMBL" id="MDR7094115.1"/>
    </source>
</evidence>
<dbReference type="EMBL" id="JAVDWE010000004">
    <property type="protein sequence ID" value="MDR7094115.1"/>
    <property type="molecule type" value="Genomic_DNA"/>
</dbReference>
<sequence length="296" mass="31419">MPSSTQDNAWLRAMPWVFVLIWSTGFIVARYGMPHAPPMKFLAVRYALSIACFLPWILIAGVKWPTSRAQWFHLAVTGVLMHAGYLGGVWAAVKAGMGSGLSSLIVGLQPVLTAIWLSGTGSKVSGRQWLGLLMGFAGLVLVVSRKFGAGGPGDQANWLNLSFAVMALMAITVGTLYQKRFVAACDVRTANAVQLLAALLVTLPLTLLEAERMDWNGELIGAMAWSVLGLTLGGSSLLYLLIQRGAAASVTSLMYLVPPCTALIAWVLFAEPITAVTLAGTALTAFGVALVVRTGR</sequence>
<dbReference type="PANTHER" id="PTHR32322">
    <property type="entry name" value="INNER MEMBRANE TRANSPORTER"/>
    <property type="match status" value="1"/>
</dbReference>
<dbReference type="SUPFAM" id="SSF103481">
    <property type="entry name" value="Multidrug resistance efflux transporter EmrE"/>
    <property type="match status" value="2"/>
</dbReference>
<feature type="transmembrane region" description="Helical" evidence="6">
    <location>
        <begin position="99"/>
        <end position="117"/>
    </location>
</feature>
<evidence type="ECO:0000256" key="4">
    <source>
        <dbReference type="ARBA" id="ARBA00022989"/>
    </source>
</evidence>
<reference evidence="8 9" key="1">
    <citation type="submission" date="2023-07" db="EMBL/GenBank/DDBJ databases">
        <title>Sorghum-associated microbial communities from plants grown in Nebraska, USA.</title>
        <authorList>
            <person name="Schachtman D."/>
        </authorList>
    </citation>
    <scope>NUCLEOTIDE SEQUENCE [LARGE SCALE GENOMIC DNA]</scope>
    <source>
        <strain evidence="8 9">BE240</strain>
    </source>
</reference>
<protein>
    <submittedName>
        <fullName evidence="8">Drug/metabolite transporter (DMT)-like permease</fullName>
    </submittedName>
</protein>
<keyword evidence="3 6" id="KW-0812">Transmembrane</keyword>
<feature type="domain" description="EamA" evidence="7">
    <location>
        <begin position="162"/>
        <end position="292"/>
    </location>
</feature>
<feature type="transmembrane region" description="Helical" evidence="6">
    <location>
        <begin position="71"/>
        <end position="93"/>
    </location>
</feature>
<dbReference type="InterPro" id="IPR037185">
    <property type="entry name" value="EmrE-like"/>
</dbReference>
<comment type="caution">
    <text evidence="8">The sequence shown here is derived from an EMBL/GenBank/DDBJ whole genome shotgun (WGS) entry which is preliminary data.</text>
</comment>
<evidence type="ECO:0000256" key="1">
    <source>
        <dbReference type="ARBA" id="ARBA00004141"/>
    </source>
</evidence>
<feature type="transmembrane region" description="Helical" evidence="6">
    <location>
        <begin position="253"/>
        <end position="269"/>
    </location>
</feature>
<dbReference type="RefSeq" id="WP_204733173.1">
    <property type="nucleotide sequence ID" value="NZ_JAVDWE010000004.1"/>
</dbReference>
<organism evidence="8 9">
    <name type="scientific">Hydrogenophaga laconesensis</name>
    <dbReference type="NCBI Taxonomy" id="1805971"/>
    <lineage>
        <taxon>Bacteria</taxon>
        <taxon>Pseudomonadati</taxon>
        <taxon>Pseudomonadota</taxon>
        <taxon>Betaproteobacteria</taxon>
        <taxon>Burkholderiales</taxon>
        <taxon>Comamonadaceae</taxon>
        <taxon>Hydrogenophaga</taxon>
    </lineage>
</organism>
<evidence type="ECO:0000256" key="5">
    <source>
        <dbReference type="ARBA" id="ARBA00023136"/>
    </source>
</evidence>
<feature type="transmembrane region" description="Helical" evidence="6">
    <location>
        <begin position="129"/>
        <end position="147"/>
    </location>
</feature>
<dbReference type="Pfam" id="PF00892">
    <property type="entry name" value="EamA"/>
    <property type="match status" value="2"/>
</dbReference>
<dbReference type="PANTHER" id="PTHR32322:SF2">
    <property type="entry name" value="EAMA DOMAIN-CONTAINING PROTEIN"/>
    <property type="match status" value="1"/>
</dbReference>
<evidence type="ECO:0000256" key="3">
    <source>
        <dbReference type="ARBA" id="ARBA00022692"/>
    </source>
</evidence>
<feature type="transmembrane region" description="Helical" evidence="6">
    <location>
        <begin position="275"/>
        <end position="292"/>
    </location>
</feature>
<dbReference type="InterPro" id="IPR000620">
    <property type="entry name" value="EamA_dom"/>
</dbReference>
<accession>A0ABU1V9T6</accession>
<feature type="transmembrane region" description="Helical" evidence="6">
    <location>
        <begin position="41"/>
        <end position="59"/>
    </location>
</feature>
<keyword evidence="5 6" id="KW-0472">Membrane</keyword>
<evidence type="ECO:0000313" key="9">
    <source>
        <dbReference type="Proteomes" id="UP001265550"/>
    </source>
</evidence>
<keyword evidence="4 6" id="KW-1133">Transmembrane helix</keyword>
<comment type="subcellular location">
    <subcellularLocation>
        <location evidence="1">Membrane</location>
        <topology evidence="1">Multi-pass membrane protein</topology>
    </subcellularLocation>
</comment>
<dbReference type="InterPro" id="IPR050638">
    <property type="entry name" value="AA-Vitamin_Transporters"/>
</dbReference>
<proteinExistence type="inferred from homology"/>